<evidence type="ECO:0000256" key="1">
    <source>
        <dbReference type="ARBA" id="ARBA00004651"/>
    </source>
</evidence>
<dbReference type="PANTHER" id="PTHR21143:SF121">
    <property type="entry name" value="GUSTATORY AND ODORANT RECEPTOR 21A"/>
    <property type="match status" value="1"/>
</dbReference>
<name>A0A9P0QFP0_ACAOB</name>
<feature type="transmembrane region" description="Helical" evidence="8">
    <location>
        <begin position="247"/>
        <end position="264"/>
    </location>
</feature>
<evidence type="ECO:0000313" key="10">
    <source>
        <dbReference type="Proteomes" id="UP001152888"/>
    </source>
</evidence>
<dbReference type="EMBL" id="CAKOFQ010010383">
    <property type="protein sequence ID" value="CAH2019608.1"/>
    <property type="molecule type" value="Genomic_DNA"/>
</dbReference>
<keyword evidence="10" id="KW-1185">Reference proteome</keyword>
<dbReference type="GO" id="GO:0007165">
    <property type="term" value="P:signal transduction"/>
    <property type="evidence" value="ECO:0007669"/>
    <property type="project" value="UniProtKB-KW"/>
</dbReference>
<comment type="caution">
    <text evidence="9">The sequence shown here is derived from an EMBL/GenBank/DDBJ whole genome shotgun (WGS) entry which is preliminary data.</text>
</comment>
<feature type="transmembrane region" description="Helical" evidence="8">
    <location>
        <begin position="162"/>
        <end position="185"/>
    </location>
</feature>
<dbReference type="InterPro" id="IPR013604">
    <property type="entry name" value="7TM_chemorcpt"/>
</dbReference>
<evidence type="ECO:0000313" key="9">
    <source>
        <dbReference type="EMBL" id="CAH2019608.1"/>
    </source>
</evidence>
<dbReference type="OrthoDB" id="6774919at2759"/>
<feature type="transmembrane region" description="Helical" evidence="8">
    <location>
        <begin position="130"/>
        <end position="150"/>
    </location>
</feature>
<keyword evidence="3 8" id="KW-0812">Transmembrane</keyword>
<dbReference type="PANTHER" id="PTHR21143">
    <property type="entry name" value="INVERTEBRATE GUSTATORY RECEPTOR"/>
    <property type="match status" value="1"/>
</dbReference>
<evidence type="ECO:0000256" key="3">
    <source>
        <dbReference type="ARBA" id="ARBA00022692"/>
    </source>
</evidence>
<accession>A0A9P0QFP0</accession>
<feature type="transmembrane region" description="Helical" evidence="8">
    <location>
        <begin position="65"/>
        <end position="89"/>
    </location>
</feature>
<evidence type="ECO:0000256" key="5">
    <source>
        <dbReference type="ARBA" id="ARBA00023136"/>
    </source>
</evidence>
<gene>
    <name evidence="9" type="ORF">ACAOBT_LOCUS37259</name>
</gene>
<proteinExistence type="predicted"/>
<evidence type="ECO:0000256" key="2">
    <source>
        <dbReference type="ARBA" id="ARBA00022475"/>
    </source>
</evidence>
<keyword evidence="2" id="KW-1003">Cell membrane</keyword>
<dbReference type="AlphaFoldDB" id="A0A9P0QFP0"/>
<evidence type="ECO:0000256" key="7">
    <source>
        <dbReference type="ARBA" id="ARBA00023224"/>
    </source>
</evidence>
<keyword evidence="4 8" id="KW-1133">Transmembrane helix</keyword>
<protein>
    <recommendedName>
        <fullName evidence="11">Gustatory receptor</fullName>
    </recommendedName>
</protein>
<dbReference type="GO" id="GO:0005886">
    <property type="term" value="C:plasma membrane"/>
    <property type="evidence" value="ECO:0007669"/>
    <property type="project" value="UniProtKB-SubCell"/>
</dbReference>
<dbReference type="Pfam" id="PF08395">
    <property type="entry name" value="7tm_7"/>
    <property type="match status" value="1"/>
</dbReference>
<dbReference type="GO" id="GO:0043025">
    <property type="term" value="C:neuronal cell body"/>
    <property type="evidence" value="ECO:0007669"/>
    <property type="project" value="TreeGrafter"/>
</dbReference>
<evidence type="ECO:0008006" key="11">
    <source>
        <dbReference type="Google" id="ProtNLM"/>
    </source>
</evidence>
<keyword evidence="7" id="KW-0807">Transducer</keyword>
<dbReference type="GO" id="GO:0030425">
    <property type="term" value="C:dendrite"/>
    <property type="evidence" value="ECO:0007669"/>
    <property type="project" value="TreeGrafter"/>
</dbReference>
<evidence type="ECO:0000256" key="4">
    <source>
        <dbReference type="ARBA" id="ARBA00022989"/>
    </source>
</evidence>
<reference evidence="9" key="1">
    <citation type="submission" date="2022-03" db="EMBL/GenBank/DDBJ databases">
        <authorList>
            <person name="Sayadi A."/>
        </authorList>
    </citation>
    <scope>NUCLEOTIDE SEQUENCE</scope>
</reference>
<keyword evidence="5 8" id="KW-0472">Membrane</keyword>
<keyword evidence="6" id="KW-0675">Receptor</keyword>
<sequence length="269" mass="31382">MLSVVNVVWNPVEWKTFWKRLDNLGKDWPITENTSPYLIVILQCILFSMLLILQSNEDLWNIILFTKVTFTTIVQALHYDVICVLVLIVKEKARLVNKSLMAGEVKAKQLRKVTNFYNELHDFIRQFSGFYSWQILLTFLACFLNLLYVIGFKMLHNDDERIAGVTWTLVASVSVFHSLMGPFVITFCCDTTKTEFRKIFKTCYNLEQSAVYTNEDKKELKLLVEQFTTDPPVFTAAGFFEINRSNLMSFFSSTAMYILVIIQLRNHKF</sequence>
<organism evidence="9 10">
    <name type="scientific">Acanthoscelides obtectus</name>
    <name type="common">Bean weevil</name>
    <name type="synonym">Bruchus obtectus</name>
    <dbReference type="NCBI Taxonomy" id="200917"/>
    <lineage>
        <taxon>Eukaryota</taxon>
        <taxon>Metazoa</taxon>
        <taxon>Ecdysozoa</taxon>
        <taxon>Arthropoda</taxon>
        <taxon>Hexapoda</taxon>
        <taxon>Insecta</taxon>
        <taxon>Pterygota</taxon>
        <taxon>Neoptera</taxon>
        <taxon>Endopterygota</taxon>
        <taxon>Coleoptera</taxon>
        <taxon>Polyphaga</taxon>
        <taxon>Cucujiformia</taxon>
        <taxon>Chrysomeloidea</taxon>
        <taxon>Chrysomelidae</taxon>
        <taxon>Bruchinae</taxon>
        <taxon>Bruchini</taxon>
        <taxon>Acanthoscelides</taxon>
    </lineage>
</organism>
<dbReference type="GO" id="GO:0050909">
    <property type="term" value="P:sensory perception of taste"/>
    <property type="evidence" value="ECO:0007669"/>
    <property type="project" value="InterPro"/>
</dbReference>
<evidence type="ECO:0000256" key="8">
    <source>
        <dbReference type="SAM" id="Phobius"/>
    </source>
</evidence>
<dbReference type="GO" id="GO:0030424">
    <property type="term" value="C:axon"/>
    <property type="evidence" value="ECO:0007669"/>
    <property type="project" value="TreeGrafter"/>
</dbReference>
<comment type="subcellular location">
    <subcellularLocation>
        <location evidence="1">Cell membrane</location>
        <topology evidence="1">Multi-pass membrane protein</topology>
    </subcellularLocation>
</comment>
<feature type="transmembrane region" description="Helical" evidence="8">
    <location>
        <begin position="34"/>
        <end position="53"/>
    </location>
</feature>
<dbReference type="Proteomes" id="UP001152888">
    <property type="component" value="Unassembled WGS sequence"/>
</dbReference>
<evidence type="ECO:0000256" key="6">
    <source>
        <dbReference type="ARBA" id="ARBA00023170"/>
    </source>
</evidence>